<dbReference type="AlphaFoldDB" id="A0A3B7MML2"/>
<accession>A0A3B7MML2</accession>
<proteinExistence type="predicted"/>
<name>A0A3B7MML2_9BACT</name>
<evidence type="ECO:0000313" key="1">
    <source>
        <dbReference type="EMBL" id="AXY74280.1"/>
    </source>
</evidence>
<gene>
    <name evidence="1" type="ORF">D3H65_09965</name>
</gene>
<reference evidence="1 2" key="1">
    <citation type="submission" date="2018-09" db="EMBL/GenBank/DDBJ databases">
        <title>Genome sequencing of strain 6GH32-13.</title>
        <authorList>
            <person name="Weon H.-Y."/>
            <person name="Heo J."/>
            <person name="Kwon S.-W."/>
        </authorList>
    </citation>
    <scope>NUCLEOTIDE SEQUENCE [LARGE SCALE GENOMIC DNA]</scope>
    <source>
        <strain evidence="1 2">5GH32-13</strain>
    </source>
</reference>
<dbReference type="OrthoDB" id="647165at2"/>
<dbReference type="Proteomes" id="UP000263900">
    <property type="component" value="Chromosome"/>
</dbReference>
<dbReference type="RefSeq" id="WP_119050167.1">
    <property type="nucleotide sequence ID" value="NZ_CP032157.1"/>
</dbReference>
<protein>
    <submittedName>
        <fullName evidence="1">Uncharacterized protein</fullName>
    </submittedName>
</protein>
<evidence type="ECO:0000313" key="2">
    <source>
        <dbReference type="Proteomes" id="UP000263900"/>
    </source>
</evidence>
<organism evidence="1 2">
    <name type="scientific">Paraflavitalea soli</name>
    <dbReference type="NCBI Taxonomy" id="2315862"/>
    <lineage>
        <taxon>Bacteria</taxon>
        <taxon>Pseudomonadati</taxon>
        <taxon>Bacteroidota</taxon>
        <taxon>Chitinophagia</taxon>
        <taxon>Chitinophagales</taxon>
        <taxon>Chitinophagaceae</taxon>
        <taxon>Paraflavitalea</taxon>
    </lineage>
</organism>
<dbReference type="EMBL" id="CP032157">
    <property type="protein sequence ID" value="AXY74280.1"/>
    <property type="molecule type" value="Genomic_DNA"/>
</dbReference>
<dbReference type="KEGG" id="pseg:D3H65_09965"/>
<sequence length="306" mass="34682">MSIFPKRTIAGSSVTIHWNLTLPAGMETAVCPYVRIGIISPRGHTYLLFEEHVLLLPSTAAPAPAYLQQSGAYQYLNKHTPLLVLAAYLAGQQPREKLVEILTNIQNGRHYYFTWTVPPDAPPGKYTLLSEMHLDGMARQSGTATDDFFYIEQLDLSTHAHHEVTIHNPGPEAVPVKLITYTNNNHLQPEALEVFYLAPHTSHAVTTAGHMVFLVYNEERITVPLHCLRQPRPLRNQQYLFLRKEEAGIPVTYVLPREGYNAWRLTGPQREIWEAADGMHTLTALREKNSALYDELITQQLITEIR</sequence>
<keyword evidence="2" id="KW-1185">Reference proteome</keyword>